<evidence type="ECO:0000256" key="1">
    <source>
        <dbReference type="PROSITE-ProRule" id="PRU00489"/>
    </source>
</evidence>
<feature type="region of interest" description="Disordered" evidence="2">
    <location>
        <begin position="34"/>
        <end position="57"/>
    </location>
</feature>
<organism evidence="3 4">
    <name type="scientific">Coleophoma crateriformis</name>
    <dbReference type="NCBI Taxonomy" id="565419"/>
    <lineage>
        <taxon>Eukaryota</taxon>
        <taxon>Fungi</taxon>
        <taxon>Dikarya</taxon>
        <taxon>Ascomycota</taxon>
        <taxon>Pezizomycotina</taxon>
        <taxon>Leotiomycetes</taxon>
        <taxon>Helotiales</taxon>
        <taxon>Dermateaceae</taxon>
        <taxon>Coleophoma</taxon>
    </lineage>
</organism>
<evidence type="ECO:0000256" key="2">
    <source>
        <dbReference type="SAM" id="MobiDB-lite"/>
    </source>
</evidence>
<dbReference type="SUPFAM" id="SSF53335">
    <property type="entry name" value="S-adenosyl-L-methionine-dependent methyltransferases"/>
    <property type="match status" value="1"/>
</dbReference>
<dbReference type="AlphaFoldDB" id="A0A3D8S3T8"/>
<dbReference type="PROSITE" id="PS00092">
    <property type="entry name" value="N6_MTASE"/>
    <property type="match status" value="1"/>
</dbReference>
<dbReference type="InterPro" id="IPR007757">
    <property type="entry name" value="MT-A70-like"/>
</dbReference>
<gene>
    <name evidence="3" type="ORF">BP5796_05660</name>
</gene>
<evidence type="ECO:0008006" key="5">
    <source>
        <dbReference type="Google" id="ProtNLM"/>
    </source>
</evidence>
<dbReference type="PROSITE" id="PS51143">
    <property type="entry name" value="MT_A70"/>
    <property type="match status" value="1"/>
</dbReference>
<dbReference type="GO" id="GO:0032259">
    <property type="term" value="P:methylation"/>
    <property type="evidence" value="ECO:0007669"/>
    <property type="project" value="InterPro"/>
</dbReference>
<comment type="caution">
    <text evidence="3">The sequence shown here is derived from an EMBL/GenBank/DDBJ whole genome shotgun (WGS) entry which is preliminary data.</text>
</comment>
<sequence>MESCILYQNAEKTVTLIDIPGSIELAQGNPVPKKLVSSQPRLQPYPSVEPRTAKARSNRSEISLKDLLLHKHLQLALDEIKASHQGSWCSPRVTNEQRDSKHVKKRRRPDVADVNCSTDTKPEEGKLYLELGEAPFLSRNVESTPASASTGSDKTSVTLPPKSTILCGEVEATIELFEQSSSKFDLIVLDPPWPNRSARRKQSYDISYGPTEIRFLLSSLPIYDHLAEEALVAVWVTNKSAFHEMLLEEGGLFQAWGIKWVEEWIWLKVTTTGEPICGIDSAWRKPYEILLIGRKTNEPVSDVTRKVVVGVPDLHSRKPNLKALCAESLPSQYEALEIFARNLTSGWWSWGNEVLKFQTEEHWASP</sequence>
<dbReference type="Pfam" id="PF05063">
    <property type="entry name" value="MT-A70"/>
    <property type="match status" value="1"/>
</dbReference>
<dbReference type="GO" id="GO:0008168">
    <property type="term" value="F:methyltransferase activity"/>
    <property type="evidence" value="ECO:0007669"/>
    <property type="project" value="InterPro"/>
</dbReference>
<dbReference type="InterPro" id="IPR002052">
    <property type="entry name" value="DNA_methylase_N6_adenine_CS"/>
</dbReference>
<accession>A0A3D8S3T8</accession>
<dbReference type="GO" id="GO:0005634">
    <property type="term" value="C:nucleus"/>
    <property type="evidence" value="ECO:0007669"/>
    <property type="project" value="TreeGrafter"/>
</dbReference>
<dbReference type="PANTHER" id="PTHR12829:SF4">
    <property type="entry name" value="N(6)-ADENINE-SPECIFIC METHYLTRANSFERASE METTL4"/>
    <property type="match status" value="1"/>
</dbReference>
<feature type="region of interest" description="Disordered" evidence="2">
    <location>
        <begin position="87"/>
        <end position="119"/>
    </location>
</feature>
<name>A0A3D8S3T8_9HELO</name>
<reference evidence="3 4" key="1">
    <citation type="journal article" date="2018" name="IMA Fungus">
        <title>IMA Genome-F 9: Draft genome sequence of Annulohypoxylon stygium, Aspergillus mulundensis, Berkeleyomyces basicola (syn. Thielaviopsis basicola), Ceratocystis smalleyi, two Cercospora beticola strains, Coleophoma cylindrospora, Fusarium fracticaudum, Phialophora cf. hyalina, and Morchella septimelata.</title>
        <authorList>
            <person name="Wingfield B.D."/>
            <person name="Bills G.F."/>
            <person name="Dong Y."/>
            <person name="Huang W."/>
            <person name="Nel W.J."/>
            <person name="Swalarsk-Parry B.S."/>
            <person name="Vaghefi N."/>
            <person name="Wilken P.M."/>
            <person name="An Z."/>
            <person name="de Beer Z.W."/>
            <person name="De Vos L."/>
            <person name="Chen L."/>
            <person name="Duong T.A."/>
            <person name="Gao Y."/>
            <person name="Hammerbacher A."/>
            <person name="Kikkert J.R."/>
            <person name="Li Y."/>
            <person name="Li H."/>
            <person name="Li K."/>
            <person name="Li Q."/>
            <person name="Liu X."/>
            <person name="Ma X."/>
            <person name="Naidoo K."/>
            <person name="Pethybridge S.J."/>
            <person name="Sun J."/>
            <person name="Steenkamp E.T."/>
            <person name="van der Nest M.A."/>
            <person name="van Wyk S."/>
            <person name="Wingfield M.J."/>
            <person name="Xiong C."/>
            <person name="Yue Q."/>
            <person name="Zhang X."/>
        </authorList>
    </citation>
    <scope>NUCLEOTIDE SEQUENCE [LARGE SCALE GENOMIC DNA]</scope>
    <source>
        <strain evidence="3 4">BP5796</strain>
    </source>
</reference>
<protein>
    <recommendedName>
        <fullName evidence="5">MT-A70-domain-containing protein</fullName>
    </recommendedName>
</protein>
<evidence type="ECO:0000313" key="3">
    <source>
        <dbReference type="EMBL" id="RDW80962.1"/>
    </source>
</evidence>
<dbReference type="PANTHER" id="PTHR12829">
    <property type="entry name" value="N6-ADENOSINE-METHYLTRANSFERASE"/>
    <property type="match status" value="1"/>
</dbReference>
<dbReference type="GO" id="GO:0003676">
    <property type="term" value="F:nucleic acid binding"/>
    <property type="evidence" value="ECO:0007669"/>
    <property type="project" value="InterPro"/>
</dbReference>
<keyword evidence="4" id="KW-1185">Reference proteome</keyword>
<evidence type="ECO:0000313" key="4">
    <source>
        <dbReference type="Proteomes" id="UP000256328"/>
    </source>
</evidence>
<dbReference type="Proteomes" id="UP000256328">
    <property type="component" value="Unassembled WGS sequence"/>
</dbReference>
<dbReference type="Gene3D" id="3.40.50.150">
    <property type="entry name" value="Vaccinia Virus protein VP39"/>
    <property type="match status" value="1"/>
</dbReference>
<dbReference type="OrthoDB" id="61116at2759"/>
<dbReference type="InterPro" id="IPR029063">
    <property type="entry name" value="SAM-dependent_MTases_sf"/>
</dbReference>
<comment type="similarity">
    <text evidence="1">Belongs to the MT-A70-like family.</text>
</comment>
<proteinExistence type="inferred from homology"/>
<dbReference type="EMBL" id="PDLN01000007">
    <property type="protein sequence ID" value="RDW80962.1"/>
    <property type="molecule type" value="Genomic_DNA"/>
</dbReference>